<dbReference type="EMBL" id="JBFXLU010000080">
    <property type="protein sequence ID" value="KAL2844517.1"/>
    <property type="molecule type" value="Genomic_DNA"/>
</dbReference>
<name>A0ABR4JXK6_9EURO</name>
<dbReference type="Proteomes" id="UP001610446">
    <property type="component" value="Unassembled WGS sequence"/>
</dbReference>
<gene>
    <name evidence="3" type="ORF">BJY01DRAFT_235278</name>
</gene>
<feature type="transmembrane region" description="Helical" evidence="2">
    <location>
        <begin position="188"/>
        <end position="213"/>
    </location>
</feature>
<evidence type="ECO:0000313" key="3">
    <source>
        <dbReference type="EMBL" id="KAL2844517.1"/>
    </source>
</evidence>
<feature type="compositionally biased region" description="Polar residues" evidence="1">
    <location>
        <begin position="310"/>
        <end position="326"/>
    </location>
</feature>
<comment type="caution">
    <text evidence="3">The sequence shown here is derived from an EMBL/GenBank/DDBJ whole genome shotgun (WGS) entry which is preliminary data.</text>
</comment>
<keyword evidence="2" id="KW-0812">Transmembrane</keyword>
<dbReference type="PANTHER" id="PTHR28019:SF3">
    <property type="entry name" value="INTEGRAL MEMBRANE PROTEIN (AFU_ORTHOLOGUE AFUA_6G07470)"/>
    <property type="match status" value="1"/>
</dbReference>
<keyword evidence="4" id="KW-1185">Reference proteome</keyword>
<accession>A0ABR4JXK6</accession>
<keyword evidence="2" id="KW-1133">Transmembrane helix</keyword>
<sequence length="326" mass="35890">MTKVRRVCVSFVPYVLSLASLACLAIVCVSCTRKTADIDNLYFFRVDFSNFTTLSESKTSSDHDLNSTTLEYLSTALYQTRKDGDLKDFYSIGLWSYCEGIISDEGSYHTTHCSSPHPKFWFDPLEVWRLNRTTDGDAQLPSHLTKPLRVYKGASLWMSSAYIIAIAVTALELLLGILSIFSRWGSCVTSLVSAVACLFTIAGTVTATVIFSLVKGAFATVLRDLDITTALGVRVLVASWAAVLCSLGAMVFWTVTMYCYSGRSGGASRPPVAHGPNYAYHGVQPPLPMDVMREQPRFMPVSASPYPMQPMQQTSYGPQSSGYAYR</sequence>
<dbReference type="PANTHER" id="PTHR28019">
    <property type="entry name" value="CELL MEMBRANE PROTEIN YLR413W-RELATED"/>
    <property type="match status" value="1"/>
</dbReference>
<dbReference type="InterPro" id="IPR009571">
    <property type="entry name" value="SUR7/Rim9-like_fungi"/>
</dbReference>
<reference evidence="3 4" key="1">
    <citation type="submission" date="2024-07" db="EMBL/GenBank/DDBJ databases">
        <title>Section-level genome sequencing and comparative genomics of Aspergillus sections Usti and Cavernicolus.</title>
        <authorList>
            <consortium name="Lawrence Berkeley National Laboratory"/>
            <person name="Nybo J.L."/>
            <person name="Vesth T.C."/>
            <person name="Theobald S."/>
            <person name="Frisvad J.C."/>
            <person name="Larsen T.O."/>
            <person name="Kjaerboelling I."/>
            <person name="Rothschild-Mancinelli K."/>
            <person name="Lyhne E.K."/>
            <person name="Kogle M.E."/>
            <person name="Barry K."/>
            <person name="Clum A."/>
            <person name="Na H."/>
            <person name="Ledsgaard L."/>
            <person name="Lin J."/>
            <person name="Lipzen A."/>
            <person name="Kuo A."/>
            <person name="Riley R."/>
            <person name="Mondo S."/>
            <person name="Labutti K."/>
            <person name="Haridas S."/>
            <person name="Pangalinan J."/>
            <person name="Salamov A.A."/>
            <person name="Simmons B.A."/>
            <person name="Magnuson J.K."/>
            <person name="Chen J."/>
            <person name="Drula E."/>
            <person name="Henrissat B."/>
            <person name="Wiebenga A."/>
            <person name="Lubbers R.J."/>
            <person name="Gomes A.C."/>
            <person name="Makela M.R."/>
            <person name="Stajich J."/>
            <person name="Grigoriev I.V."/>
            <person name="Mortensen U.H."/>
            <person name="De Vries R.P."/>
            <person name="Baker S.E."/>
            <person name="Andersen M.R."/>
        </authorList>
    </citation>
    <scope>NUCLEOTIDE SEQUENCE [LARGE SCALE GENOMIC DNA]</scope>
    <source>
        <strain evidence="3 4">CBS 123904</strain>
    </source>
</reference>
<feature type="transmembrane region" description="Helical" evidence="2">
    <location>
        <begin position="156"/>
        <end position="181"/>
    </location>
</feature>
<proteinExistence type="predicted"/>
<feature type="region of interest" description="Disordered" evidence="1">
    <location>
        <begin position="303"/>
        <end position="326"/>
    </location>
</feature>
<evidence type="ECO:0000313" key="4">
    <source>
        <dbReference type="Proteomes" id="UP001610446"/>
    </source>
</evidence>
<protein>
    <submittedName>
        <fullName evidence="3">SUR7/PalI family-domain-containing protein</fullName>
    </submittedName>
</protein>
<feature type="transmembrane region" description="Helical" evidence="2">
    <location>
        <begin position="233"/>
        <end position="260"/>
    </location>
</feature>
<evidence type="ECO:0000256" key="1">
    <source>
        <dbReference type="SAM" id="MobiDB-lite"/>
    </source>
</evidence>
<dbReference type="Pfam" id="PF06687">
    <property type="entry name" value="SUR7"/>
    <property type="match status" value="1"/>
</dbReference>
<evidence type="ECO:0000256" key="2">
    <source>
        <dbReference type="SAM" id="Phobius"/>
    </source>
</evidence>
<organism evidence="3 4">
    <name type="scientific">Aspergillus pseudoustus</name>
    <dbReference type="NCBI Taxonomy" id="1810923"/>
    <lineage>
        <taxon>Eukaryota</taxon>
        <taxon>Fungi</taxon>
        <taxon>Dikarya</taxon>
        <taxon>Ascomycota</taxon>
        <taxon>Pezizomycotina</taxon>
        <taxon>Eurotiomycetes</taxon>
        <taxon>Eurotiomycetidae</taxon>
        <taxon>Eurotiales</taxon>
        <taxon>Aspergillaceae</taxon>
        <taxon>Aspergillus</taxon>
        <taxon>Aspergillus subgen. Nidulantes</taxon>
    </lineage>
</organism>
<dbReference type="PROSITE" id="PS51257">
    <property type="entry name" value="PROKAR_LIPOPROTEIN"/>
    <property type="match status" value="1"/>
</dbReference>
<dbReference type="InterPro" id="IPR052413">
    <property type="entry name" value="SUR7_domain"/>
</dbReference>
<keyword evidence="2" id="KW-0472">Membrane</keyword>